<reference evidence="3" key="2">
    <citation type="submission" date="2025-05" db="UniProtKB">
        <authorList>
            <consortium name="EnsemblPlants"/>
        </authorList>
    </citation>
    <scope>IDENTIFICATION</scope>
</reference>
<dbReference type="Proteomes" id="UP000596661">
    <property type="component" value="Chromosome 2"/>
</dbReference>
<organism evidence="3 4">
    <name type="scientific">Cannabis sativa</name>
    <name type="common">Hemp</name>
    <name type="synonym">Marijuana</name>
    <dbReference type="NCBI Taxonomy" id="3483"/>
    <lineage>
        <taxon>Eukaryota</taxon>
        <taxon>Viridiplantae</taxon>
        <taxon>Streptophyta</taxon>
        <taxon>Embryophyta</taxon>
        <taxon>Tracheophyta</taxon>
        <taxon>Spermatophyta</taxon>
        <taxon>Magnoliopsida</taxon>
        <taxon>eudicotyledons</taxon>
        <taxon>Gunneridae</taxon>
        <taxon>Pentapetalae</taxon>
        <taxon>rosids</taxon>
        <taxon>fabids</taxon>
        <taxon>Rosales</taxon>
        <taxon>Cannabaceae</taxon>
        <taxon>Cannabis</taxon>
    </lineage>
</organism>
<dbReference type="CDD" id="cd01770">
    <property type="entry name" value="UBX_UBXN2"/>
    <property type="match status" value="1"/>
</dbReference>
<dbReference type="EnsemblPlants" id="evm.model.02.2969.1.5bd9b136.2.5bdae6e4">
    <property type="protein sequence ID" value="cds.evm.model.02.2969.1.5bd9b136.2.5bdae6e4"/>
    <property type="gene ID" value="evm.TU.02.2969"/>
</dbReference>
<keyword evidence="1" id="KW-0833">Ubl conjugation pathway</keyword>
<dbReference type="SUPFAM" id="SSF54236">
    <property type="entry name" value="Ubiquitin-like"/>
    <property type="match status" value="1"/>
</dbReference>
<protein>
    <recommendedName>
        <fullName evidence="2">UBX domain-containing protein</fullName>
    </recommendedName>
</protein>
<dbReference type="PANTHER" id="PTHR23333">
    <property type="entry name" value="UBX DOMAIN CONTAINING PROTEIN"/>
    <property type="match status" value="1"/>
</dbReference>
<dbReference type="InterPro" id="IPR001012">
    <property type="entry name" value="UBX_dom"/>
</dbReference>
<evidence type="ECO:0000313" key="3">
    <source>
        <dbReference type="EnsemblPlants" id="cds.evm.model.02.2969.1.5bd9b136.2.5bdae6e4"/>
    </source>
</evidence>
<proteinExistence type="predicted"/>
<sequence length="171" mass="19009">MNLFCIPGIDKRGCKSSGLKLYCKYKMHLFSYKCIQFLFYHSSLRFLPLQEPEKRKVPFQGVGRTLGSTSASAEPTIASPAAPTTPAAVIVDETLPSTSVQLRLADGTRTIGRFNYHHTVNDIRSFIDGSRPGESRNYQLQVMGFPPKLLNDPQQTIEQAGLANSVVIQKF</sequence>
<evidence type="ECO:0000259" key="2">
    <source>
        <dbReference type="PROSITE" id="PS50033"/>
    </source>
</evidence>
<dbReference type="EMBL" id="UZAU01000241">
    <property type="status" value="NOT_ANNOTATED_CDS"/>
    <property type="molecule type" value="Genomic_DNA"/>
</dbReference>
<dbReference type="Gramene" id="evm.model.02.2969.1.5bd9b136.2.5bdae6e4">
    <property type="protein sequence ID" value="cds.evm.model.02.2969.1.5bd9b136.2.5bdae6e4"/>
    <property type="gene ID" value="evm.TU.02.2969"/>
</dbReference>
<evidence type="ECO:0000256" key="1">
    <source>
        <dbReference type="ARBA" id="ARBA00022786"/>
    </source>
</evidence>
<dbReference type="PANTHER" id="PTHR23333:SF20">
    <property type="entry name" value="NSFL1 COFACTOR P47"/>
    <property type="match status" value="1"/>
</dbReference>
<name>A0ABL6UVP3_CANSA</name>
<dbReference type="PROSITE" id="PS50033">
    <property type="entry name" value="UBX"/>
    <property type="match status" value="1"/>
</dbReference>
<dbReference type="InterPro" id="IPR029071">
    <property type="entry name" value="Ubiquitin-like_domsf"/>
</dbReference>
<reference evidence="3" key="1">
    <citation type="submission" date="2018-11" db="EMBL/GenBank/DDBJ databases">
        <authorList>
            <person name="Grassa J C."/>
        </authorList>
    </citation>
    <scope>NUCLEOTIDE SEQUENCE [LARGE SCALE GENOMIC DNA]</scope>
</reference>
<keyword evidence="4" id="KW-1185">Reference proteome</keyword>
<evidence type="ECO:0000313" key="4">
    <source>
        <dbReference type="Proteomes" id="UP000596661"/>
    </source>
</evidence>
<dbReference type="Gene3D" id="3.10.20.90">
    <property type="entry name" value="Phosphatidylinositol 3-kinase Catalytic Subunit, Chain A, domain 1"/>
    <property type="match status" value="1"/>
</dbReference>
<feature type="domain" description="UBX" evidence="2">
    <location>
        <begin position="93"/>
        <end position="170"/>
    </location>
</feature>
<accession>A0ABL6UVP3</accession>
<dbReference type="Pfam" id="PF00789">
    <property type="entry name" value="UBX"/>
    <property type="match status" value="1"/>
</dbReference>